<dbReference type="Gene3D" id="3.40.640.10">
    <property type="entry name" value="Type I PLP-dependent aspartate aminotransferase-like (Major domain)"/>
    <property type="match status" value="1"/>
</dbReference>
<sequence length="63" mass="6915">MAAVSAMINILKVGDHIICANDIYGGTQRILQRVSIPLHGLEVSSVDFANQDEIKQALRHNTK</sequence>
<dbReference type="PANTHER" id="PTHR11808">
    <property type="entry name" value="TRANS-SULFURATION ENZYME FAMILY MEMBER"/>
    <property type="match status" value="1"/>
</dbReference>
<keyword evidence="6" id="KW-0028">Amino-acid biosynthesis</keyword>
<keyword evidence="5 8" id="KW-0663">Pyridoxal phosphate</keyword>
<dbReference type="InterPro" id="IPR015421">
    <property type="entry name" value="PyrdxlP-dep_Trfase_major"/>
</dbReference>
<keyword evidence="9" id="KW-1185">Reference proteome</keyword>
<dbReference type="InterPro" id="IPR000277">
    <property type="entry name" value="Cys/Met-Metab_PyrdxlP-dep_enz"/>
</dbReference>
<name>A0A914D890_9BILA</name>
<reference evidence="10" key="1">
    <citation type="submission" date="2022-11" db="UniProtKB">
        <authorList>
            <consortium name="WormBaseParasite"/>
        </authorList>
    </citation>
    <scope>IDENTIFICATION</scope>
</reference>
<evidence type="ECO:0000256" key="7">
    <source>
        <dbReference type="ARBA" id="ARBA00029853"/>
    </source>
</evidence>
<dbReference type="Pfam" id="PF01053">
    <property type="entry name" value="Cys_Met_Meta_PP"/>
    <property type="match status" value="1"/>
</dbReference>
<comment type="similarity">
    <text evidence="3 8">Belongs to the trans-sulfuration enzymes family.</text>
</comment>
<dbReference type="Proteomes" id="UP000887540">
    <property type="component" value="Unplaced"/>
</dbReference>
<evidence type="ECO:0000256" key="2">
    <source>
        <dbReference type="ARBA" id="ARBA00005038"/>
    </source>
</evidence>
<evidence type="ECO:0000256" key="5">
    <source>
        <dbReference type="ARBA" id="ARBA00022898"/>
    </source>
</evidence>
<comment type="pathway">
    <text evidence="2">Amino-acid biosynthesis; L-cysteine biosynthesis; L-cysteine from L-homocysteine and L-serine: step 2/2.</text>
</comment>
<dbReference type="SUPFAM" id="SSF53383">
    <property type="entry name" value="PLP-dependent transferases"/>
    <property type="match status" value="1"/>
</dbReference>
<organism evidence="9 10">
    <name type="scientific">Acrobeloides nanus</name>
    <dbReference type="NCBI Taxonomy" id="290746"/>
    <lineage>
        <taxon>Eukaryota</taxon>
        <taxon>Metazoa</taxon>
        <taxon>Ecdysozoa</taxon>
        <taxon>Nematoda</taxon>
        <taxon>Chromadorea</taxon>
        <taxon>Rhabditida</taxon>
        <taxon>Tylenchina</taxon>
        <taxon>Cephalobomorpha</taxon>
        <taxon>Cephaloboidea</taxon>
        <taxon>Cephalobidae</taxon>
        <taxon>Acrobeloides</taxon>
    </lineage>
</organism>
<evidence type="ECO:0000256" key="3">
    <source>
        <dbReference type="ARBA" id="ARBA00009077"/>
    </source>
</evidence>
<dbReference type="GO" id="GO:0019343">
    <property type="term" value="P:cysteine biosynthetic process via cystathionine"/>
    <property type="evidence" value="ECO:0007669"/>
    <property type="project" value="TreeGrafter"/>
</dbReference>
<evidence type="ECO:0000256" key="6">
    <source>
        <dbReference type="ARBA" id="ARBA00023192"/>
    </source>
</evidence>
<protein>
    <recommendedName>
        <fullName evidence="4">cystathionine gamma-lyase</fullName>
        <ecNumber evidence="4">4.4.1.1</ecNumber>
    </recommendedName>
    <alternativeName>
        <fullName evidence="7">Gamma-cystathionase</fullName>
    </alternativeName>
</protein>
<dbReference type="InterPro" id="IPR015424">
    <property type="entry name" value="PyrdxlP-dep_Trfase"/>
</dbReference>
<dbReference type="GO" id="GO:0005737">
    <property type="term" value="C:cytoplasm"/>
    <property type="evidence" value="ECO:0007669"/>
    <property type="project" value="TreeGrafter"/>
</dbReference>
<evidence type="ECO:0000256" key="1">
    <source>
        <dbReference type="ARBA" id="ARBA00001933"/>
    </source>
</evidence>
<evidence type="ECO:0000256" key="4">
    <source>
        <dbReference type="ARBA" id="ARBA00012085"/>
    </source>
</evidence>
<dbReference type="GO" id="GO:0004123">
    <property type="term" value="F:cystathionine gamma-lyase activity"/>
    <property type="evidence" value="ECO:0007669"/>
    <property type="project" value="TreeGrafter"/>
</dbReference>
<accession>A0A914D890</accession>
<dbReference type="GO" id="GO:0019346">
    <property type="term" value="P:transsulfuration"/>
    <property type="evidence" value="ECO:0007669"/>
    <property type="project" value="InterPro"/>
</dbReference>
<comment type="cofactor">
    <cofactor evidence="1 8">
        <name>pyridoxal 5'-phosphate</name>
        <dbReference type="ChEBI" id="CHEBI:597326"/>
    </cofactor>
</comment>
<evidence type="ECO:0000256" key="8">
    <source>
        <dbReference type="RuleBase" id="RU362118"/>
    </source>
</evidence>
<evidence type="ECO:0000313" key="9">
    <source>
        <dbReference type="Proteomes" id="UP000887540"/>
    </source>
</evidence>
<evidence type="ECO:0000313" key="10">
    <source>
        <dbReference type="WBParaSite" id="ACRNAN_scaffold20943.g30152.t1"/>
    </source>
</evidence>
<dbReference type="AlphaFoldDB" id="A0A914D890"/>
<proteinExistence type="inferred from homology"/>
<dbReference type="WBParaSite" id="ACRNAN_scaffold20943.g30152.t1">
    <property type="protein sequence ID" value="ACRNAN_scaffold20943.g30152.t1"/>
    <property type="gene ID" value="ACRNAN_scaffold20943.g30152"/>
</dbReference>
<dbReference type="PANTHER" id="PTHR11808:SF15">
    <property type="entry name" value="CYSTATHIONINE GAMMA-LYASE"/>
    <property type="match status" value="1"/>
</dbReference>
<dbReference type="EC" id="4.4.1.1" evidence="4"/>
<keyword evidence="6" id="KW-0198">Cysteine biosynthesis</keyword>
<dbReference type="GO" id="GO:0030170">
    <property type="term" value="F:pyridoxal phosphate binding"/>
    <property type="evidence" value="ECO:0007669"/>
    <property type="project" value="InterPro"/>
</dbReference>